<evidence type="ECO:0000256" key="3">
    <source>
        <dbReference type="ARBA" id="ARBA00022593"/>
    </source>
</evidence>
<dbReference type="Pfam" id="PF05648">
    <property type="entry name" value="PEX11"/>
    <property type="match status" value="1"/>
</dbReference>
<evidence type="ECO:0000313" key="7">
    <source>
        <dbReference type="EMBL" id="CAE0498895.1"/>
    </source>
</evidence>
<name>A0A7S3R0E2_DUNTE</name>
<evidence type="ECO:0000256" key="1">
    <source>
        <dbReference type="ARBA" id="ARBA00004585"/>
    </source>
</evidence>
<dbReference type="EMBL" id="HBIP01023330">
    <property type="protein sequence ID" value="CAE0498895.1"/>
    <property type="molecule type" value="Transcribed_RNA"/>
</dbReference>
<keyword evidence="4" id="KW-0472">Membrane</keyword>
<organism evidence="7">
    <name type="scientific">Dunaliella tertiolecta</name>
    <name type="common">Green alga</name>
    <dbReference type="NCBI Taxonomy" id="3047"/>
    <lineage>
        <taxon>Eukaryota</taxon>
        <taxon>Viridiplantae</taxon>
        <taxon>Chlorophyta</taxon>
        <taxon>core chlorophytes</taxon>
        <taxon>Chlorophyceae</taxon>
        <taxon>CS clade</taxon>
        <taxon>Chlamydomonadales</taxon>
        <taxon>Dunaliellaceae</taxon>
        <taxon>Dunaliella</taxon>
    </lineage>
</organism>
<evidence type="ECO:0000256" key="2">
    <source>
        <dbReference type="ARBA" id="ARBA00008194"/>
    </source>
</evidence>
<protein>
    <recommendedName>
        <fullName evidence="8">Peroxisomal membrane protein 11A</fullName>
    </recommendedName>
</protein>
<dbReference type="GO" id="GO:0016559">
    <property type="term" value="P:peroxisome fission"/>
    <property type="evidence" value="ECO:0007669"/>
    <property type="project" value="InterPro"/>
</dbReference>
<keyword evidence="3" id="KW-0962">Peroxisome biogenesis</keyword>
<gene>
    <name evidence="7" type="ORF">DTER00134_LOCUS13968</name>
</gene>
<evidence type="ECO:0000256" key="5">
    <source>
        <dbReference type="ARBA" id="ARBA00023140"/>
    </source>
</evidence>
<evidence type="ECO:0000256" key="6">
    <source>
        <dbReference type="SAM" id="MobiDB-lite"/>
    </source>
</evidence>
<dbReference type="AlphaFoldDB" id="A0A7S3R0E2"/>
<feature type="compositionally biased region" description="Low complexity" evidence="6">
    <location>
        <begin position="164"/>
        <end position="175"/>
    </location>
</feature>
<comment type="subcellular location">
    <subcellularLocation>
        <location evidence="1">Peroxisome membrane</location>
        <topology evidence="1">Multi-pass membrane protein</topology>
    </subcellularLocation>
</comment>
<dbReference type="PANTHER" id="PTHR12652">
    <property type="entry name" value="PEROXISOMAL BIOGENESIS FACTOR 11"/>
    <property type="match status" value="1"/>
</dbReference>
<dbReference type="GO" id="GO:0042802">
    <property type="term" value="F:identical protein binding"/>
    <property type="evidence" value="ECO:0007669"/>
    <property type="project" value="UniProtKB-ARBA"/>
</dbReference>
<dbReference type="GO" id="GO:0005778">
    <property type="term" value="C:peroxisomal membrane"/>
    <property type="evidence" value="ECO:0007669"/>
    <property type="project" value="UniProtKB-SubCell"/>
</dbReference>
<dbReference type="GO" id="GO:0044375">
    <property type="term" value="P:regulation of peroxisome size"/>
    <property type="evidence" value="ECO:0007669"/>
    <property type="project" value="UniProtKB-ARBA"/>
</dbReference>
<evidence type="ECO:0008006" key="8">
    <source>
        <dbReference type="Google" id="ProtNLM"/>
    </source>
</evidence>
<feature type="region of interest" description="Disordered" evidence="6">
    <location>
        <begin position="152"/>
        <end position="189"/>
    </location>
</feature>
<dbReference type="PANTHER" id="PTHR12652:SF50">
    <property type="entry name" value="PEROXIN 11"/>
    <property type="match status" value="1"/>
</dbReference>
<accession>A0A7S3R0E2</accession>
<proteinExistence type="inferred from homology"/>
<sequence length="261" mass="28476">MSRDLADRASLFLQKREGIDKALKLIRYTARLVAATSPESELQRRCSAFEKSVGVSRKAFRLGKFLQDVNAIRHSRTTGYLAILELIAYGGEGVYYFIEQLAWLIKAGAISKESEEELSKISAWAELLGYMANICLSSIKIRNINRRLRSLQGKTEQTQKRDSSSSSISTSITSTHASQPGFSKGASEGGAAQDVSAQLAMLRAAKATCVLAIVQDTADALIAINDIRGGKDVFLRHPATLAVAGLVSGCISFRKNWRACR</sequence>
<evidence type="ECO:0000256" key="4">
    <source>
        <dbReference type="ARBA" id="ARBA00023136"/>
    </source>
</evidence>
<keyword evidence="5" id="KW-0576">Peroxisome</keyword>
<reference evidence="7" key="1">
    <citation type="submission" date="2021-01" db="EMBL/GenBank/DDBJ databases">
        <authorList>
            <person name="Corre E."/>
            <person name="Pelletier E."/>
            <person name="Niang G."/>
            <person name="Scheremetjew M."/>
            <person name="Finn R."/>
            <person name="Kale V."/>
            <person name="Holt S."/>
            <person name="Cochrane G."/>
            <person name="Meng A."/>
            <person name="Brown T."/>
            <person name="Cohen L."/>
        </authorList>
    </citation>
    <scope>NUCLEOTIDE SEQUENCE</scope>
    <source>
        <strain evidence="7">CCMP1320</strain>
    </source>
</reference>
<dbReference type="InterPro" id="IPR008733">
    <property type="entry name" value="PEX11"/>
</dbReference>
<comment type="similarity">
    <text evidence="2">Belongs to the peroxin-11 family.</text>
</comment>